<accession>A0A0A9EXC8</accession>
<organism evidence="1">
    <name type="scientific">Arundo donax</name>
    <name type="common">Giant reed</name>
    <name type="synonym">Donax arundinaceus</name>
    <dbReference type="NCBI Taxonomy" id="35708"/>
    <lineage>
        <taxon>Eukaryota</taxon>
        <taxon>Viridiplantae</taxon>
        <taxon>Streptophyta</taxon>
        <taxon>Embryophyta</taxon>
        <taxon>Tracheophyta</taxon>
        <taxon>Spermatophyta</taxon>
        <taxon>Magnoliopsida</taxon>
        <taxon>Liliopsida</taxon>
        <taxon>Poales</taxon>
        <taxon>Poaceae</taxon>
        <taxon>PACMAD clade</taxon>
        <taxon>Arundinoideae</taxon>
        <taxon>Arundineae</taxon>
        <taxon>Arundo</taxon>
    </lineage>
</organism>
<reference evidence="1" key="2">
    <citation type="journal article" date="2015" name="Data Brief">
        <title>Shoot transcriptome of the giant reed, Arundo donax.</title>
        <authorList>
            <person name="Barrero R.A."/>
            <person name="Guerrero F.D."/>
            <person name="Moolhuijzen P."/>
            <person name="Goolsby J.A."/>
            <person name="Tidwell J."/>
            <person name="Bellgard S.E."/>
            <person name="Bellgard M.I."/>
        </authorList>
    </citation>
    <scope>NUCLEOTIDE SEQUENCE</scope>
    <source>
        <tissue evidence="1">Shoot tissue taken approximately 20 cm above the soil surface</tissue>
    </source>
</reference>
<dbReference type="EMBL" id="GBRH01193149">
    <property type="protein sequence ID" value="JAE04747.1"/>
    <property type="molecule type" value="Transcribed_RNA"/>
</dbReference>
<dbReference type="AlphaFoldDB" id="A0A0A9EXC8"/>
<sequence>MVSKPVLELLTTSALPLEEPDALRVPVPGTDKTFAKSTLLVKPIPPSRTLTCGRGAGATPVAMAVCKQQELT</sequence>
<name>A0A0A9EXC8_ARUDO</name>
<proteinExistence type="predicted"/>
<protein>
    <submittedName>
        <fullName evidence="1">Hds1</fullName>
    </submittedName>
</protein>
<reference evidence="1" key="1">
    <citation type="submission" date="2014-09" db="EMBL/GenBank/DDBJ databases">
        <authorList>
            <person name="Magalhaes I.L.F."/>
            <person name="Oliveira U."/>
            <person name="Santos F.R."/>
            <person name="Vidigal T.H.D.A."/>
            <person name="Brescovit A.D."/>
            <person name="Santos A.J."/>
        </authorList>
    </citation>
    <scope>NUCLEOTIDE SEQUENCE</scope>
    <source>
        <tissue evidence="1">Shoot tissue taken approximately 20 cm above the soil surface</tissue>
    </source>
</reference>
<evidence type="ECO:0000313" key="1">
    <source>
        <dbReference type="EMBL" id="JAE04747.1"/>
    </source>
</evidence>